<evidence type="ECO:0000256" key="3">
    <source>
        <dbReference type="ARBA" id="ARBA00022801"/>
    </source>
</evidence>
<evidence type="ECO:0000256" key="2">
    <source>
        <dbReference type="ARBA" id="ARBA00022723"/>
    </source>
</evidence>
<dbReference type="SUPFAM" id="SSF51556">
    <property type="entry name" value="Metallo-dependent hydrolases"/>
    <property type="match status" value="1"/>
</dbReference>
<comment type="caution">
    <text evidence="6">The sequence shown here is derived from an EMBL/GenBank/DDBJ whole genome shotgun (WGS) entry which is preliminary data.</text>
</comment>
<evidence type="ECO:0000313" key="7">
    <source>
        <dbReference type="Proteomes" id="UP000177528"/>
    </source>
</evidence>
<dbReference type="PANTHER" id="PTHR43137:SF1">
    <property type="entry name" value="DIHYDROOROTASE"/>
    <property type="match status" value="1"/>
</dbReference>
<dbReference type="UniPathway" id="UPA00070">
    <property type="reaction ID" value="UER00117"/>
</dbReference>
<organism evidence="6 7">
    <name type="scientific">Candidatus Andersenbacteria bacterium RIFCSPHIGHO2_12_FULL_45_11</name>
    <dbReference type="NCBI Taxonomy" id="1797281"/>
    <lineage>
        <taxon>Bacteria</taxon>
        <taxon>Candidatus Anderseniibacteriota</taxon>
    </lineage>
</organism>
<sequence>MTFKILPDTSPAMLPELKQRGAIAGKVYPKNVTTNADDGVEDFFALSPVFHAMEELGIALCFHGEMPGKHIEGMNREREFLRTLRFVAKTFPKLRIVMEHITTAAAVDAVLDLPDTVAATITVHHLMLTHDDVGADRMQPHHFCKPVAQWKADRDVLIQAAISGCPKFFFGSDSAPHLKEKKECSDCCAGVFTAPVALPLLAAIFDTFYALDRLQKFVYDSAKAFYRIDEFWTLPAGLQQPKMQLSKEPWTVPTEINGVVPFMAGETLDWSAKQF</sequence>
<keyword evidence="4" id="KW-0862">Zinc</keyword>
<evidence type="ECO:0000256" key="5">
    <source>
        <dbReference type="ARBA" id="ARBA00022975"/>
    </source>
</evidence>
<dbReference type="InterPro" id="IPR032466">
    <property type="entry name" value="Metal_Hydrolase"/>
</dbReference>
<dbReference type="GO" id="GO:0006207">
    <property type="term" value="P:'de novo' pyrimidine nucleobase biosynthetic process"/>
    <property type="evidence" value="ECO:0007669"/>
    <property type="project" value="TreeGrafter"/>
</dbReference>
<protein>
    <submittedName>
        <fullName evidence="6">Uncharacterized protein</fullName>
    </submittedName>
</protein>
<dbReference type="AlphaFoldDB" id="A0A1G1X3A3"/>
<dbReference type="PANTHER" id="PTHR43137">
    <property type="entry name" value="DIHYDROOROTASE"/>
    <property type="match status" value="1"/>
</dbReference>
<dbReference type="Gene3D" id="3.20.20.140">
    <property type="entry name" value="Metal-dependent hydrolases"/>
    <property type="match status" value="1"/>
</dbReference>
<dbReference type="GO" id="GO:0044205">
    <property type="term" value="P:'de novo' UMP biosynthetic process"/>
    <property type="evidence" value="ECO:0007669"/>
    <property type="project" value="UniProtKB-UniPathway"/>
</dbReference>
<accession>A0A1G1X3A3</accession>
<keyword evidence="2" id="KW-0479">Metal-binding</keyword>
<reference evidence="6 7" key="1">
    <citation type="journal article" date="2016" name="Nat. Commun.">
        <title>Thousands of microbial genomes shed light on interconnected biogeochemical processes in an aquifer system.</title>
        <authorList>
            <person name="Anantharaman K."/>
            <person name="Brown C.T."/>
            <person name="Hug L.A."/>
            <person name="Sharon I."/>
            <person name="Castelle C.J."/>
            <person name="Probst A.J."/>
            <person name="Thomas B.C."/>
            <person name="Singh A."/>
            <person name="Wilkins M.J."/>
            <person name="Karaoz U."/>
            <person name="Brodie E.L."/>
            <person name="Williams K.H."/>
            <person name="Hubbard S.S."/>
            <person name="Banfield J.F."/>
        </authorList>
    </citation>
    <scope>NUCLEOTIDE SEQUENCE [LARGE SCALE GENOMIC DNA]</scope>
</reference>
<dbReference type="EMBL" id="MHHR01000013">
    <property type="protein sequence ID" value="OGY34478.1"/>
    <property type="molecule type" value="Genomic_DNA"/>
</dbReference>
<gene>
    <name evidence="6" type="ORF">A3D99_03185</name>
</gene>
<dbReference type="InterPro" id="IPR004721">
    <property type="entry name" value="DHOdimr"/>
</dbReference>
<dbReference type="GO" id="GO:0046872">
    <property type="term" value="F:metal ion binding"/>
    <property type="evidence" value="ECO:0007669"/>
    <property type="project" value="UniProtKB-KW"/>
</dbReference>
<dbReference type="GO" id="GO:0005737">
    <property type="term" value="C:cytoplasm"/>
    <property type="evidence" value="ECO:0007669"/>
    <property type="project" value="TreeGrafter"/>
</dbReference>
<proteinExistence type="predicted"/>
<dbReference type="GO" id="GO:0004151">
    <property type="term" value="F:dihydroorotase activity"/>
    <property type="evidence" value="ECO:0007669"/>
    <property type="project" value="InterPro"/>
</dbReference>
<evidence type="ECO:0000256" key="4">
    <source>
        <dbReference type="ARBA" id="ARBA00022833"/>
    </source>
</evidence>
<dbReference type="InterPro" id="IPR002195">
    <property type="entry name" value="Dihydroorotase_CS"/>
</dbReference>
<name>A0A1G1X3A3_9BACT</name>
<evidence type="ECO:0000313" key="6">
    <source>
        <dbReference type="EMBL" id="OGY34478.1"/>
    </source>
</evidence>
<keyword evidence="5" id="KW-0665">Pyrimidine biosynthesis</keyword>
<dbReference type="PROSITE" id="PS00483">
    <property type="entry name" value="DIHYDROOROTASE_2"/>
    <property type="match status" value="1"/>
</dbReference>
<dbReference type="Proteomes" id="UP000177528">
    <property type="component" value="Unassembled WGS sequence"/>
</dbReference>
<keyword evidence="3" id="KW-0378">Hydrolase</keyword>
<evidence type="ECO:0000256" key="1">
    <source>
        <dbReference type="ARBA" id="ARBA00002368"/>
    </source>
</evidence>
<comment type="function">
    <text evidence="1">Catalyzes the reversible cyclization of carbamoyl aspartate to dihydroorotate.</text>
</comment>